<gene>
    <name evidence="2" type="ORF">R2X38_04890</name>
</gene>
<dbReference type="EMBL" id="JAWJZI010000002">
    <property type="protein sequence ID" value="MDV5168337.1"/>
    <property type="molecule type" value="Genomic_DNA"/>
</dbReference>
<evidence type="ECO:0000313" key="2">
    <source>
        <dbReference type="EMBL" id="MDV5168337.1"/>
    </source>
</evidence>
<organism evidence="2 3">
    <name type="scientific">Photobacterium rosenbergii</name>
    <dbReference type="NCBI Taxonomy" id="294936"/>
    <lineage>
        <taxon>Bacteria</taxon>
        <taxon>Pseudomonadati</taxon>
        <taxon>Pseudomonadota</taxon>
        <taxon>Gammaproteobacteria</taxon>
        <taxon>Vibrionales</taxon>
        <taxon>Vibrionaceae</taxon>
        <taxon>Photobacterium</taxon>
    </lineage>
</organism>
<dbReference type="RefSeq" id="WP_317521034.1">
    <property type="nucleotide sequence ID" value="NZ_JAWJZI010000002.1"/>
</dbReference>
<reference evidence="2 3" key="1">
    <citation type="submission" date="2023-10" db="EMBL/GenBank/DDBJ databases">
        <title>Marine bacteria isolated from horseshoe crab.</title>
        <authorList>
            <person name="Cheng T.H."/>
        </authorList>
    </citation>
    <scope>NUCLEOTIDE SEQUENCE [LARGE SCALE GENOMIC DNA]</scope>
    <source>
        <strain evidence="2 3">HSC6</strain>
    </source>
</reference>
<comment type="caution">
    <text evidence="2">The sequence shown here is derived from an EMBL/GenBank/DDBJ whole genome shotgun (WGS) entry which is preliminary data.</text>
</comment>
<keyword evidence="1" id="KW-0732">Signal</keyword>
<protein>
    <submittedName>
        <fullName evidence="2">Uncharacterized protein</fullName>
    </submittedName>
</protein>
<proteinExistence type="predicted"/>
<name>A0ABU3ZE07_9GAMM</name>
<dbReference type="PROSITE" id="PS51257">
    <property type="entry name" value="PROKAR_LIPOPROTEIN"/>
    <property type="match status" value="1"/>
</dbReference>
<keyword evidence="3" id="KW-1185">Reference proteome</keyword>
<sequence length="111" mass="12569">MKNLLITAMLFFMTPYVFGACNSNSCYGTIDRIYLTHLSTGEIWIRPSDSPSEVLNCNLREGVYMTLKQNHMLFDEIYSAALAALASQKEVNLRIAENSDDCELVYLMIDS</sequence>
<feature type="chain" id="PRO_5045764491" evidence="1">
    <location>
        <begin position="20"/>
        <end position="111"/>
    </location>
</feature>
<accession>A0ABU3ZE07</accession>
<evidence type="ECO:0000256" key="1">
    <source>
        <dbReference type="SAM" id="SignalP"/>
    </source>
</evidence>
<evidence type="ECO:0000313" key="3">
    <source>
        <dbReference type="Proteomes" id="UP001186452"/>
    </source>
</evidence>
<feature type="signal peptide" evidence="1">
    <location>
        <begin position="1"/>
        <end position="19"/>
    </location>
</feature>
<dbReference type="Proteomes" id="UP001186452">
    <property type="component" value="Unassembled WGS sequence"/>
</dbReference>